<dbReference type="AlphaFoldDB" id="A0A414K9G2"/>
<dbReference type="Proteomes" id="UP000283928">
    <property type="component" value="Unassembled WGS sequence"/>
</dbReference>
<dbReference type="GO" id="GO:0004799">
    <property type="term" value="F:thymidylate synthase activity"/>
    <property type="evidence" value="ECO:0007669"/>
    <property type="project" value="TreeGrafter"/>
</dbReference>
<sequence length="259" mass="29678">MDHIETAILNCYGIREAEQNMVFAARLTQHGHTIQNMADLMDLYRQSYSQKTVENIAGLPHPTVQKFMVITVAVVGASRRFLAQITRHQNEVKYMSASLQYSNYSGHAAFAIPYGIMKADKEIQDIYKKSCQSDLEHYTELCTLGIDHDSAGYATPQGLRNVLIISATPYQWKHMISQRTCRRNTDETRIVMLQIWQRLYKLSPILFAPDLTGPFCQRGSCMEKQMSCQNPISKLWIPSDILKADYPLLIRREVSSHKD</sequence>
<dbReference type="InterPro" id="IPR036098">
    <property type="entry name" value="Thymidylate_synthase_ThyX_sf"/>
</dbReference>
<dbReference type="CDD" id="cd20175">
    <property type="entry name" value="ThyX"/>
    <property type="match status" value="1"/>
</dbReference>
<dbReference type="GO" id="GO:0050797">
    <property type="term" value="F:thymidylate synthase (FAD) activity"/>
    <property type="evidence" value="ECO:0007669"/>
    <property type="project" value="InterPro"/>
</dbReference>
<dbReference type="SUPFAM" id="SSF69796">
    <property type="entry name" value="Thymidylate synthase-complementing protein Thy1"/>
    <property type="match status" value="1"/>
</dbReference>
<accession>A0A414K9G2</accession>
<dbReference type="InterPro" id="IPR003669">
    <property type="entry name" value="Thymidylate_synthase_ThyX"/>
</dbReference>
<organism evidence="1 2">
    <name type="scientific">Blautia obeum</name>
    <dbReference type="NCBI Taxonomy" id="40520"/>
    <lineage>
        <taxon>Bacteria</taxon>
        <taxon>Bacillati</taxon>
        <taxon>Bacillota</taxon>
        <taxon>Clostridia</taxon>
        <taxon>Lachnospirales</taxon>
        <taxon>Lachnospiraceae</taxon>
        <taxon>Blautia</taxon>
    </lineage>
</organism>
<dbReference type="GO" id="GO:0006231">
    <property type="term" value="P:dTMP biosynthetic process"/>
    <property type="evidence" value="ECO:0007669"/>
    <property type="project" value="InterPro"/>
</dbReference>
<evidence type="ECO:0000313" key="1">
    <source>
        <dbReference type="EMBL" id="RHE71664.1"/>
    </source>
</evidence>
<dbReference type="EMBL" id="QSKO01000023">
    <property type="protein sequence ID" value="RHE71664.1"/>
    <property type="molecule type" value="Genomic_DNA"/>
</dbReference>
<protein>
    <submittedName>
        <fullName evidence="1">FAD-dependent thymidylate synthase</fullName>
    </submittedName>
</protein>
<name>A0A414K9G2_9FIRM</name>
<dbReference type="GO" id="GO:0070402">
    <property type="term" value="F:NADPH binding"/>
    <property type="evidence" value="ECO:0007669"/>
    <property type="project" value="TreeGrafter"/>
</dbReference>
<dbReference type="GO" id="GO:0050660">
    <property type="term" value="F:flavin adenine dinucleotide binding"/>
    <property type="evidence" value="ECO:0007669"/>
    <property type="project" value="InterPro"/>
</dbReference>
<dbReference type="PANTHER" id="PTHR34934">
    <property type="entry name" value="FLAVIN-DEPENDENT THYMIDYLATE SYNTHASE"/>
    <property type="match status" value="1"/>
</dbReference>
<dbReference type="RefSeq" id="WP_118447849.1">
    <property type="nucleotide sequence ID" value="NZ_JAQEBC010000022.1"/>
</dbReference>
<dbReference type="Pfam" id="PF02511">
    <property type="entry name" value="Thy1"/>
    <property type="match status" value="1"/>
</dbReference>
<dbReference type="PANTHER" id="PTHR34934:SF1">
    <property type="entry name" value="FLAVIN-DEPENDENT THYMIDYLATE SYNTHASE"/>
    <property type="match status" value="1"/>
</dbReference>
<gene>
    <name evidence="1" type="ORF">DW723_13455</name>
</gene>
<proteinExistence type="predicted"/>
<evidence type="ECO:0000313" key="2">
    <source>
        <dbReference type="Proteomes" id="UP000283928"/>
    </source>
</evidence>
<dbReference type="Gene3D" id="3.30.1360.170">
    <property type="match status" value="1"/>
</dbReference>
<comment type="caution">
    <text evidence="1">The sequence shown here is derived from an EMBL/GenBank/DDBJ whole genome shotgun (WGS) entry which is preliminary data.</text>
</comment>
<dbReference type="PROSITE" id="PS51331">
    <property type="entry name" value="THYX"/>
    <property type="match status" value="1"/>
</dbReference>
<reference evidence="1 2" key="1">
    <citation type="submission" date="2018-08" db="EMBL/GenBank/DDBJ databases">
        <title>A genome reference for cultivated species of the human gut microbiota.</title>
        <authorList>
            <person name="Zou Y."/>
            <person name="Xue W."/>
            <person name="Luo G."/>
        </authorList>
    </citation>
    <scope>NUCLEOTIDE SEQUENCE [LARGE SCALE GENOMIC DNA]</scope>
    <source>
        <strain evidence="1 2">AM27-32LB</strain>
    </source>
</reference>